<evidence type="ECO:0000313" key="12">
    <source>
        <dbReference type="Proteomes" id="UP001143307"/>
    </source>
</evidence>
<comment type="catalytic activity">
    <reaction evidence="1 9">
        <text>N-(5-phospho-beta-D-ribosyl)anthranilate = 1-(2-carboxyphenylamino)-1-deoxy-D-ribulose 5-phosphate</text>
        <dbReference type="Rhea" id="RHEA:21540"/>
        <dbReference type="ChEBI" id="CHEBI:18277"/>
        <dbReference type="ChEBI" id="CHEBI:58613"/>
        <dbReference type="EC" id="5.3.1.24"/>
    </reaction>
</comment>
<dbReference type="EC" id="5.3.1.24" evidence="3 9"/>
<dbReference type="Gene3D" id="3.20.20.70">
    <property type="entry name" value="Aldolase class I"/>
    <property type="match status" value="1"/>
</dbReference>
<evidence type="ECO:0000256" key="9">
    <source>
        <dbReference type="HAMAP-Rule" id="MF_00135"/>
    </source>
</evidence>
<evidence type="ECO:0000256" key="3">
    <source>
        <dbReference type="ARBA" id="ARBA00012572"/>
    </source>
</evidence>
<keyword evidence="5 9" id="KW-0028">Amino-acid biosynthesis</keyword>
<sequence>MSPTRIKICGITRPEDALAAASSGADAIGLVFYADSPRAVTVQEAKDIAQVLPPFVTLVSLFVNAPAETISDVLSQVPVGLIQFHGDEDNRFCRGFGRPWIKALRVRDSMNVAKEAAALSGATGVLLDAWQEGVPGGTGRTFDWALVNEKLPLPVVLAGGLDEVNVGDAIGGLRPWAVDVSGGVESSPGIKDAEKIQRFVAAVRAADQKTLDM</sequence>
<evidence type="ECO:0000256" key="7">
    <source>
        <dbReference type="ARBA" id="ARBA00023141"/>
    </source>
</evidence>
<evidence type="ECO:0000256" key="2">
    <source>
        <dbReference type="ARBA" id="ARBA00004664"/>
    </source>
</evidence>
<proteinExistence type="inferred from homology"/>
<dbReference type="RefSeq" id="WP_279252412.1">
    <property type="nucleotide sequence ID" value="NZ_SHNP01000002.1"/>
</dbReference>
<dbReference type="SUPFAM" id="SSF51366">
    <property type="entry name" value="Ribulose-phoshate binding barrel"/>
    <property type="match status" value="1"/>
</dbReference>
<evidence type="ECO:0000259" key="10">
    <source>
        <dbReference type="Pfam" id="PF00697"/>
    </source>
</evidence>
<dbReference type="NCBIfam" id="NF002299">
    <property type="entry name" value="PRK01222.1-6"/>
    <property type="match status" value="1"/>
</dbReference>
<comment type="pathway">
    <text evidence="2 9">Amino-acid biosynthesis; L-tryptophan biosynthesis; L-tryptophan from chorismate: step 3/5.</text>
</comment>
<evidence type="ECO:0000256" key="8">
    <source>
        <dbReference type="ARBA" id="ARBA00023235"/>
    </source>
</evidence>
<dbReference type="CDD" id="cd00405">
    <property type="entry name" value="PRAI"/>
    <property type="match status" value="1"/>
</dbReference>
<dbReference type="EMBL" id="SHNP01000002">
    <property type="protein sequence ID" value="MCX2973518.1"/>
    <property type="molecule type" value="Genomic_DNA"/>
</dbReference>
<dbReference type="HAMAP" id="MF_00135">
    <property type="entry name" value="PRAI"/>
    <property type="match status" value="1"/>
</dbReference>
<dbReference type="GO" id="GO:0004640">
    <property type="term" value="F:phosphoribosylanthranilate isomerase activity"/>
    <property type="evidence" value="ECO:0007669"/>
    <property type="project" value="UniProtKB-EC"/>
</dbReference>
<organism evidence="11 12">
    <name type="scientific">Candidatus Seongchinamella marina</name>
    <dbReference type="NCBI Taxonomy" id="2518990"/>
    <lineage>
        <taxon>Bacteria</taxon>
        <taxon>Pseudomonadati</taxon>
        <taxon>Pseudomonadota</taxon>
        <taxon>Gammaproteobacteria</taxon>
        <taxon>Cellvibrionales</taxon>
        <taxon>Halieaceae</taxon>
        <taxon>Seongchinamella</taxon>
    </lineage>
</organism>
<feature type="domain" description="N-(5'phosphoribosyl) anthranilate isomerase (PRAI)" evidence="10">
    <location>
        <begin position="6"/>
        <end position="201"/>
    </location>
</feature>
<evidence type="ECO:0000313" key="11">
    <source>
        <dbReference type="EMBL" id="MCX2973518.1"/>
    </source>
</evidence>
<dbReference type="NCBIfam" id="NF002298">
    <property type="entry name" value="PRK01222.1-4"/>
    <property type="match status" value="1"/>
</dbReference>
<keyword evidence="12" id="KW-1185">Reference proteome</keyword>
<dbReference type="PANTHER" id="PTHR42894">
    <property type="entry name" value="N-(5'-PHOSPHORIBOSYL)ANTHRANILATE ISOMERASE"/>
    <property type="match status" value="1"/>
</dbReference>
<gene>
    <name evidence="9" type="primary">trpF</name>
    <name evidence="11" type="ORF">EYC87_07970</name>
</gene>
<dbReference type="PANTHER" id="PTHR42894:SF1">
    <property type="entry name" value="N-(5'-PHOSPHORIBOSYL)ANTHRANILATE ISOMERASE"/>
    <property type="match status" value="1"/>
</dbReference>
<evidence type="ECO:0000256" key="4">
    <source>
        <dbReference type="ARBA" id="ARBA00022272"/>
    </source>
</evidence>
<keyword evidence="7 9" id="KW-0057">Aromatic amino acid biosynthesis</keyword>
<comment type="caution">
    <text evidence="11">The sequence shown here is derived from an EMBL/GenBank/DDBJ whole genome shotgun (WGS) entry which is preliminary data.</text>
</comment>
<evidence type="ECO:0000256" key="6">
    <source>
        <dbReference type="ARBA" id="ARBA00022822"/>
    </source>
</evidence>
<dbReference type="InterPro" id="IPR013785">
    <property type="entry name" value="Aldolase_TIM"/>
</dbReference>
<name>A0ABT3SU62_9GAMM</name>
<reference evidence="11" key="1">
    <citation type="submission" date="2019-02" db="EMBL/GenBank/DDBJ databases">
        <authorList>
            <person name="Li S.-H."/>
        </authorList>
    </citation>
    <scope>NUCLEOTIDE SEQUENCE</scope>
    <source>
        <strain evidence="11">IMCC8485</strain>
    </source>
</reference>
<keyword evidence="6 9" id="KW-0822">Tryptophan biosynthesis</keyword>
<keyword evidence="8 9" id="KW-0413">Isomerase</keyword>
<dbReference type="Proteomes" id="UP001143307">
    <property type="component" value="Unassembled WGS sequence"/>
</dbReference>
<dbReference type="InterPro" id="IPR044643">
    <property type="entry name" value="TrpF_fam"/>
</dbReference>
<dbReference type="InterPro" id="IPR011060">
    <property type="entry name" value="RibuloseP-bd_barrel"/>
</dbReference>
<dbReference type="InterPro" id="IPR001240">
    <property type="entry name" value="PRAI_dom"/>
</dbReference>
<evidence type="ECO:0000256" key="1">
    <source>
        <dbReference type="ARBA" id="ARBA00001164"/>
    </source>
</evidence>
<comment type="similarity">
    <text evidence="9">Belongs to the TrpF family.</text>
</comment>
<protein>
    <recommendedName>
        <fullName evidence="4 9">N-(5'-phosphoribosyl)anthranilate isomerase</fullName>
        <shortName evidence="9">PRAI</shortName>
        <ecNumber evidence="3 9">5.3.1.24</ecNumber>
    </recommendedName>
</protein>
<evidence type="ECO:0000256" key="5">
    <source>
        <dbReference type="ARBA" id="ARBA00022605"/>
    </source>
</evidence>
<dbReference type="Pfam" id="PF00697">
    <property type="entry name" value="PRAI"/>
    <property type="match status" value="1"/>
</dbReference>
<accession>A0ABT3SU62</accession>